<dbReference type="InterPro" id="IPR012349">
    <property type="entry name" value="Split_barrel_FMN-bd"/>
</dbReference>
<accession>A8MHU9</accession>
<keyword evidence="3" id="KW-1185">Reference proteome</keyword>
<dbReference type="Gene3D" id="2.30.110.10">
    <property type="entry name" value="Electron Transport, Fmn-binding Protein, Chain A"/>
    <property type="match status" value="1"/>
</dbReference>
<dbReference type="HOGENOM" id="CLU_1599272_0_0_9"/>
<dbReference type="EMBL" id="CP000853">
    <property type="protein sequence ID" value="ABW19381.1"/>
    <property type="molecule type" value="Genomic_DNA"/>
</dbReference>
<evidence type="ECO:0000313" key="3">
    <source>
        <dbReference type="Proteomes" id="UP000000269"/>
    </source>
</evidence>
<dbReference type="STRING" id="350688.Clos_1841"/>
<reference evidence="3" key="1">
    <citation type="submission" date="2007-10" db="EMBL/GenBank/DDBJ databases">
        <title>Complete genome of Alkaliphilus oremlandii OhILAs.</title>
        <authorList>
            <person name="Copeland A."/>
            <person name="Lucas S."/>
            <person name="Lapidus A."/>
            <person name="Barry K."/>
            <person name="Detter J.C."/>
            <person name="Glavina del Rio T."/>
            <person name="Hammon N."/>
            <person name="Israni S."/>
            <person name="Dalin E."/>
            <person name="Tice H."/>
            <person name="Pitluck S."/>
            <person name="Chain P."/>
            <person name="Malfatti S."/>
            <person name="Shin M."/>
            <person name="Vergez L."/>
            <person name="Schmutz J."/>
            <person name="Larimer F."/>
            <person name="Land M."/>
            <person name="Hauser L."/>
            <person name="Kyrpides N."/>
            <person name="Mikhailova N."/>
            <person name="Stolz J.F."/>
            <person name="Dawson A."/>
            <person name="Fisher E."/>
            <person name="Crable B."/>
            <person name="Perera E."/>
            <person name="Lisak J."/>
            <person name="Ranganathan M."/>
            <person name="Basu P."/>
            <person name="Richardson P."/>
        </authorList>
    </citation>
    <scope>NUCLEOTIDE SEQUENCE [LARGE SCALE GENOMIC DNA]</scope>
    <source>
        <strain evidence="3">OhILAs</strain>
    </source>
</reference>
<proteinExistence type="predicted"/>
<dbReference type="eggNOG" id="COG5015">
    <property type="taxonomic scope" value="Bacteria"/>
</dbReference>
<dbReference type="Pfam" id="PF01243">
    <property type="entry name" value="PNPOx_N"/>
    <property type="match status" value="1"/>
</dbReference>
<dbReference type="InterPro" id="IPR011576">
    <property type="entry name" value="Pyridox_Oxase_N"/>
</dbReference>
<gene>
    <name evidence="2" type="ordered locus">Clos_1841</name>
</gene>
<name>A8MHU9_ALKOO</name>
<evidence type="ECO:0000313" key="2">
    <source>
        <dbReference type="EMBL" id="ABW19381.1"/>
    </source>
</evidence>
<dbReference type="KEGG" id="aoe:Clos_1841"/>
<dbReference type="RefSeq" id="WP_012159693.1">
    <property type="nucleotide sequence ID" value="NC_009922.1"/>
</dbReference>
<dbReference type="Proteomes" id="UP000000269">
    <property type="component" value="Chromosome"/>
</dbReference>
<evidence type="ECO:0000259" key="1">
    <source>
        <dbReference type="Pfam" id="PF01243"/>
    </source>
</evidence>
<dbReference type="SUPFAM" id="SSF50475">
    <property type="entry name" value="FMN-binding split barrel"/>
    <property type="match status" value="1"/>
</dbReference>
<sequence>MNKNNRKMDSAELREKIITFLKEHRSGTLATVFNSRPRCSPIQYFLGADMDIYIVSAGGDKFRAIEQNPEVCLLVNTEYINFKKIKGVQIFGKASTSLTNRTLFDEALKYTSEPYMFEMNRDSLKVIKVVPDEIIYLDAIETGDRTKQVLRNNQVTIKEDQLTPVH</sequence>
<organism evidence="2 3">
    <name type="scientific">Alkaliphilus oremlandii (strain OhILAs)</name>
    <name type="common">Clostridium oremlandii (strain OhILAs)</name>
    <dbReference type="NCBI Taxonomy" id="350688"/>
    <lineage>
        <taxon>Bacteria</taxon>
        <taxon>Bacillati</taxon>
        <taxon>Bacillota</taxon>
        <taxon>Clostridia</taxon>
        <taxon>Peptostreptococcales</taxon>
        <taxon>Natronincolaceae</taxon>
        <taxon>Alkaliphilus</taxon>
    </lineage>
</organism>
<dbReference type="AlphaFoldDB" id="A8MHU9"/>
<protein>
    <submittedName>
        <fullName evidence="2">Pyridoxamine 5'-phosphate oxidase-related FMN-binding</fullName>
    </submittedName>
</protein>
<feature type="domain" description="Pyridoxamine 5'-phosphate oxidase N-terminal" evidence="1">
    <location>
        <begin position="14"/>
        <end position="136"/>
    </location>
</feature>